<reference evidence="1 2" key="1">
    <citation type="submission" date="2009-02" db="EMBL/GenBank/DDBJ databases">
        <title>Draft genome sequence of Clostridium asparagiforme (DSM 15981).</title>
        <authorList>
            <person name="Sudarsanam P."/>
            <person name="Ley R."/>
            <person name="Guruge J."/>
            <person name="Turnbaugh P.J."/>
            <person name="Mahowald M."/>
            <person name="Liep D."/>
            <person name="Gordon J."/>
        </authorList>
    </citation>
    <scope>NUCLEOTIDE SEQUENCE [LARGE SCALE GENOMIC DNA]</scope>
    <source>
        <strain evidence="1 2">DSM 15981</strain>
    </source>
</reference>
<comment type="caution">
    <text evidence="1">The sequence shown here is derived from an EMBL/GenBank/DDBJ whole genome shotgun (WGS) entry which is preliminary data.</text>
</comment>
<accession>C0CSQ8</accession>
<dbReference type="AlphaFoldDB" id="C0CSQ8"/>
<dbReference type="HOGENOM" id="CLU_2477790_0_0_9"/>
<dbReference type="Proteomes" id="UP000004756">
    <property type="component" value="Unassembled WGS sequence"/>
</dbReference>
<sequence>MRNWHGIGSGGKAIVKRTFDFSEIVTYNHSIKVVAKSEKILDEIEDALGCMIDDESVECKEDLFNEITRLGGEYEYIEDGSPYVEYE</sequence>
<evidence type="ECO:0000313" key="2">
    <source>
        <dbReference type="Proteomes" id="UP000004756"/>
    </source>
</evidence>
<keyword evidence="2" id="KW-1185">Reference proteome</keyword>
<evidence type="ECO:0000313" key="1">
    <source>
        <dbReference type="EMBL" id="EEG57877.1"/>
    </source>
</evidence>
<dbReference type="EMBL" id="ACCJ01000001">
    <property type="protein sequence ID" value="EEG57877.1"/>
    <property type="molecule type" value="Genomic_DNA"/>
</dbReference>
<name>C0CSQ8_9FIRM</name>
<gene>
    <name evidence="1" type="ORF">CLOSTASPAR_00001</name>
</gene>
<protein>
    <submittedName>
        <fullName evidence="1">Uncharacterized protein</fullName>
    </submittedName>
</protein>
<proteinExistence type="predicted"/>
<organism evidence="1 2">
    <name type="scientific">[Clostridium] asparagiforme DSM 15981</name>
    <dbReference type="NCBI Taxonomy" id="518636"/>
    <lineage>
        <taxon>Bacteria</taxon>
        <taxon>Bacillati</taxon>
        <taxon>Bacillota</taxon>
        <taxon>Clostridia</taxon>
        <taxon>Lachnospirales</taxon>
        <taxon>Lachnospiraceae</taxon>
        <taxon>Enterocloster</taxon>
    </lineage>
</organism>